<comment type="caution">
    <text evidence="1">The sequence shown here is derived from an EMBL/GenBank/DDBJ whole genome shotgun (WGS) entry which is preliminary data.</text>
</comment>
<reference evidence="1 2" key="1">
    <citation type="submission" date="2023-07" db="EMBL/GenBank/DDBJ databases">
        <authorList>
            <person name="Lian W.-H."/>
        </authorList>
    </citation>
    <scope>NUCLEOTIDE SEQUENCE [LARGE SCALE GENOMIC DNA]</scope>
    <source>
        <strain evidence="1 2">SYSU DXS3180</strain>
    </source>
</reference>
<sequence>MTPQLPLSMLPSFEQLELSINDLKVISETINFLSKRVEKCIDRINVRLANIKGKAEIGKHTNKQLYQD</sequence>
<keyword evidence="2" id="KW-1185">Reference proteome</keyword>
<dbReference type="EMBL" id="JAULBC010000003">
    <property type="protein sequence ID" value="MEX6688345.1"/>
    <property type="molecule type" value="Genomic_DNA"/>
</dbReference>
<dbReference type="RefSeq" id="WP_369329753.1">
    <property type="nucleotide sequence ID" value="NZ_JAULBC010000003.1"/>
</dbReference>
<evidence type="ECO:0000313" key="2">
    <source>
        <dbReference type="Proteomes" id="UP001560573"/>
    </source>
</evidence>
<name>A0ABV3ZFN6_9BACT</name>
<proteinExistence type="predicted"/>
<evidence type="ECO:0000313" key="1">
    <source>
        <dbReference type="EMBL" id="MEX6688345.1"/>
    </source>
</evidence>
<dbReference type="Proteomes" id="UP001560573">
    <property type="component" value="Unassembled WGS sequence"/>
</dbReference>
<protein>
    <submittedName>
        <fullName evidence="1">Uncharacterized protein</fullName>
    </submittedName>
</protein>
<gene>
    <name evidence="1" type="ORF">QTN47_12600</name>
</gene>
<organism evidence="1 2">
    <name type="scientific">Danxiaibacter flavus</name>
    <dbReference type="NCBI Taxonomy" id="3049108"/>
    <lineage>
        <taxon>Bacteria</taxon>
        <taxon>Pseudomonadati</taxon>
        <taxon>Bacteroidota</taxon>
        <taxon>Chitinophagia</taxon>
        <taxon>Chitinophagales</taxon>
        <taxon>Chitinophagaceae</taxon>
        <taxon>Danxiaibacter</taxon>
    </lineage>
</organism>
<accession>A0ABV3ZFN6</accession>